<dbReference type="Pfam" id="PF02033">
    <property type="entry name" value="RBFA"/>
    <property type="match status" value="1"/>
</dbReference>
<organism evidence="2 3">
    <name type="scientific">Bipolaricaulis sibiricus</name>
    <dbReference type="NCBI Taxonomy" id="2501609"/>
    <lineage>
        <taxon>Bacteria</taxon>
        <taxon>Candidatus Bipolaricaulota</taxon>
        <taxon>Candidatus Bipolaricaulia</taxon>
        <taxon>Candidatus Bipolaricaulales</taxon>
        <taxon>Candidatus Bipolaricaulaceae</taxon>
        <taxon>Candidatus Bipolaricaulis</taxon>
    </lineage>
</organism>
<gene>
    <name evidence="2" type="ORF">BIP78_1596</name>
</gene>
<dbReference type="GO" id="GO:0005829">
    <property type="term" value="C:cytosol"/>
    <property type="evidence" value="ECO:0007669"/>
    <property type="project" value="TreeGrafter"/>
</dbReference>
<accession>A0A410FWP8</accession>
<dbReference type="EMBL" id="CP034928">
    <property type="protein sequence ID" value="QAA77360.1"/>
    <property type="molecule type" value="Genomic_DNA"/>
</dbReference>
<dbReference type="AlphaFoldDB" id="A0A410FWP8"/>
<name>A0A410FWP8_BIPS1</name>
<evidence type="ECO:0008006" key="4">
    <source>
        <dbReference type="Google" id="ProtNLM"/>
    </source>
</evidence>
<dbReference type="PANTHER" id="PTHR33515:SF1">
    <property type="entry name" value="RIBOSOME-BINDING FACTOR A, CHLOROPLASTIC-RELATED"/>
    <property type="match status" value="1"/>
</dbReference>
<dbReference type="GO" id="GO:0006364">
    <property type="term" value="P:rRNA processing"/>
    <property type="evidence" value="ECO:0007669"/>
    <property type="project" value="InterPro"/>
</dbReference>
<dbReference type="InterPro" id="IPR000238">
    <property type="entry name" value="RbfA"/>
</dbReference>
<evidence type="ECO:0000313" key="2">
    <source>
        <dbReference type="EMBL" id="QAA77360.1"/>
    </source>
</evidence>
<protein>
    <recommendedName>
        <fullName evidence="4">Ribosome-binding factor A</fullName>
    </recommendedName>
</protein>
<evidence type="ECO:0000313" key="3">
    <source>
        <dbReference type="Proteomes" id="UP000287233"/>
    </source>
</evidence>
<dbReference type="InterPro" id="IPR015946">
    <property type="entry name" value="KH_dom-like_a/b"/>
</dbReference>
<dbReference type="PANTHER" id="PTHR33515">
    <property type="entry name" value="RIBOSOME-BINDING FACTOR A, CHLOROPLASTIC-RELATED"/>
    <property type="match status" value="1"/>
</dbReference>
<reference evidence="3" key="1">
    <citation type="submission" date="2018-12" db="EMBL/GenBank/DDBJ databases">
        <title>Complete genome sequence of an uncultured bacterium of the candidate phylum Bipolaricaulota.</title>
        <authorList>
            <person name="Kadnikov V.V."/>
            <person name="Mardanov A.V."/>
            <person name="Beletsky A.V."/>
            <person name="Frank Y.A."/>
            <person name="Karnachuk O.V."/>
            <person name="Ravin N.V."/>
        </authorList>
    </citation>
    <scope>NUCLEOTIDE SEQUENCE [LARGE SCALE GENOMIC DNA]</scope>
</reference>
<dbReference type="GO" id="GO:0043024">
    <property type="term" value="F:ribosomal small subunit binding"/>
    <property type="evidence" value="ECO:0007669"/>
    <property type="project" value="TreeGrafter"/>
</dbReference>
<dbReference type="Gene3D" id="3.30.300.20">
    <property type="match status" value="1"/>
</dbReference>
<proteinExistence type="predicted"/>
<dbReference type="NCBIfam" id="TIGR00082">
    <property type="entry name" value="rbfA"/>
    <property type="match status" value="1"/>
</dbReference>
<evidence type="ECO:0000256" key="1">
    <source>
        <dbReference type="ARBA" id="ARBA00022517"/>
    </source>
</evidence>
<keyword evidence="1" id="KW-0690">Ribosome biogenesis</keyword>
<dbReference type="KEGG" id="bih:BIP78_1596"/>
<dbReference type="InterPro" id="IPR023799">
    <property type="entry name" value="RbfA_dom_sf"/>
</dbReference>
<dbReference type="SUPFAM" id="SSF89919">
    <property type="entry name" value="Ribosome-binding factor A, RbfA"/>
    <property type="match status" value="1"/>
</dbReference>
<sequence>MSAHRRSRLVSTIAREVARILEFEVKDPALRVALPTVMGVRLSPDREEAVVAVALQGVPTDQEKARAALVHDRGFIRAQLARRLSVRRVPRLTFVVASPLGFPVPPREGDG</sequence>
<dbReference type="Proteomes" id="UP000287233">
    <property type="component" value="Chromosome"/>
</dbReference>